<proteinExistence type="predicted"/>
<name>A0AAV7KIM7_9METZ</name>
<accession>A0AAV7KIM7</accession>
<sequence length="92" mass="10564">MLKSGITQQKVALDLEVSRECVCQLQQTAGGRSSQLVLNVMDVVHTSSKLERRRLAARNQPNKGIQHFTRENKQMLEGYENLFYLLQTNPYL</sequence>
<organism evidence="1 2">
    <name type="scientific">Oopsacas minuta</name>
    <dbReference type="NCBI Taxonomy" id="111878"/>
    <lineage>
        <taxon>Eukaryota</taxon>
        <taxon>Metazoa</taxon>
        <taxon>Porifera</taxon>
        <taxon>Hexactinellida</taxon>
        <taxon>Hexasterophora</taxon>
        <taxon>Lyssacinosida</taxon>
        <taxon>Leucopsacidae</taxon>
        <taxon>Oopsacas</taxon>
    </lineage>
</organism>
<comment type="caution">
    <text evidence="1">The sequence shown here is derived from an EMBL/GenBank/DDBJ whole genome shotgun (WGS) entry which is preliminary data.</text>
</comment>
<protein>
    <submittedName>
        <fullName evidence="1">Ras GTPase-activating-like protein IQGAP1</fullName>
    </submittedName>
</protein>
<reference evidence="1 2" key="1">
    <citation type="journal article" date="2023" name="BMC Biol.">
        <title>The compact genome of the sponge Oopsacas minuta (Hexactinellida) is lacking key metazoan core genes.</title>
        <authorList>
            <person name="Santini S."/>
            <person name="Schenkelaars Q."/>
            <person name="Jourda C."/>
            <person name="Duchesne M."/>
            <person name="Belahbib H."/>
            <person name="Rocher C."/>
            <person name="Selva M."/>
            <person name="Riesgo A."/>
            <person name="Vervoort M."/>
            <person name="Leys S.P."/>
            <person name="Kodjabachian L."/>
            <person name="Le Bivic A."/>
            <person name="Borchiellini C."/>
            <person name="Claverie J.M."/>
            <person name="Renard E."/>
        </authorList>
    </citation>
    <scope>NUCLEOTIDE SEQUENCE [LARGE SCALE GENOMIC DNA]</scope>
    <source>
        <strain evidence="1">SPO-2</strain>
    </source>
</reference>
<evidence type="ECO:0000313" key="1">
    <source>
        <dbReference type="EMBL" id="KAI6661272.1"/>
    </source>
</evidence>
<keyword evidence="2" id="KW-1185">Reference proteome</keyword>
<evidence type="ECO:0000313" key="2">
    <source>
        <dbReference type="Proteomes" id="UP001165289"/>
    </source>
</evidence>
<dbReference type="Proteomes" id="UP001165289">
    <property type="component" value="Unassembled WGS sequence"/>
</dbReference>
<dbReference type="AlphaFoldDB" id="A0AAV7KIM7"/>
<dbReference type="EMBL" id="JAKMXF010000016">
    <property type="protein sequence ID" value="KAI6661272.1"/>
    <property type="molecule type" value="Genomic_DNA"/>
</dbReference>
<gene>
    <name evidence="1" type="ORF">LOD99_10052</name>
</gene>